<name>A0AAW0ACC3_9AGAR</name>
<dbReference type="EMBL" id="JAWWNJ010000074">
    <property type="protein sequence ID" value="KAK7006829.1"/>
    <property type="molecule type" value="Genomic_DNA"/>
</dbReference>
<accession>A0AAW0ACC3</accession>
<comment type="caution">
    <text evidence="1">The sequence shown here is derived from an EMBL/GenBank/DDBJ whole genome shotgun (WGS) entry which is preliminary data.</text>
</comment>
<sequence length="295" mass="31926">MTKKNRRKNTAPPAATAILPTNIAPASTAPSPAPAEDLDIAWERFQLTSLCTPVPDTLDDRFGALSDVPDDCLVAYRQALAYGQDLGEAIVGQRWLLALGIGLRAGRAMAGIAATSIDGEVIAREAYEKGELEGKRLGFIEGRDFEKEKVRKMSGMFSACVTVDVGVGTDFPSTPIPSPAPEPLPSAPPPLLLRMYPLRRPCYLSIGPLTSRSPRTSTFLTPILRPATFPSFVPTRHRSRFVRFSIVPAAPVVHPVEPRFHPRTALAIRSGPLHHAQILLSRAVLIGTEIQLSKA</sequence>
<evidence type="ECO:0000313" key="1">
    <source>
        <dbReference type="EMBL" id="KAK7006829.1"/>
    </source>
</evidence>
<proteinExistence type="predicted"/>
<evidence type="ECO:0000313" key="2">
    <source>
        <dbReference type="Proteomes" id="UP001362999"/>
    </source>
</evidence>
<protein>
    <submittedName>
        <fullName evidence="1">Uncharacterized protein</fullName>
    </submittedName>
</protein>
<keyword evidence="2" id="KW-1185">Reference proteome</keyword>
<organism evidence="1 2">
    <name type="scientific">Favolaschia claudopus</name>
    <dbReference type="NCBI Taxonomy" id="2862362"/>
    <lineage>
        <taxon>Eukaryota</taxon>
        <taxon>Fungi</taxon>
        <taxon>Dikarya</taxon>
        <taxon>Basidiomycota</taxon>
        <taxon>Agaricomycotina</taxon>
        <taxon>Agaricomycetes</taxon>
        <taxon>Agaricomycetidae</taxon>
        <taxon>Agaricales</taxon>
        <taxon>Marasmiineae</taxon>
        <taxon>Mycenaceae</taxon>
        <taxon>Favolaschia</taxon>
    </lineage>
</organism>
<dbReference type="AlphaFoldDB" id="A0AAW0ACC3"/>
<dbReference type="Proteomes" id="UP001362999">
    <property type="component" value="Unassembled WGS sequence"/>
</dbReference>
<reference evidence="1 2" key="1">
    <citation type="journal article" date="2024" name="J Genomics">
        <title>Draft genome sequencing and assembly of Favolaschia claudopus CIRM-BRFM 2984 isolated from oak limbs.</title>
        <authorList>
            <person name="Navarro D."/>
            <person name="Drula E."/>
            <person name="Chaduli D."/>
            <person name="Cazenave R."/>
            <person name="Ahrendt S."/>
            <person name="Wang J."/>
            <person name="Lipzen A."/>
            <person name="Daum C."/>
            <person name="Barry K."/>
            <person name="Grigoriev I.V."/>
            <person name="Favel A."/>
            <person name="Rosso M.N."/>
            <person name="Martin F."/>
        </authorList>
    </citation>
    <scope>NUCLEOTIDE SEQUENCE [LARGE SCALE GENOMIC DNA]</scope>
    <source>
        <strain evidence="1 2">CIRM-BRFM 2984</strain>
    </source>
</reference>
<gene>
    <name evidence="1" type="ORF">R3P38DRAFT_3600715</name>
</gene>